<feature type="signal peptide" evidence="2">
    <location>
        <begin position="1"/>
        <end position="29"/>
    </location>
</feature>
<dbReference type="AlphaFoldDB" id="A0A8T4IVZ0"/>
<dbReference type="EMBL" id="JAGSMN010000545">
    <property type="protein sequence ID" value="MBR7675875.1"/>
    <property type="molecule type" value="Genomic_DNA"/>
</dbReference>
<dbReference type="Proteomes" id="UP000675554">
    <property type="component" value="Unassembled WGS sequence"/>
</dbReference>
<dbReference type="Pfam" id="PF03009">
    <property type="entry name" value="GDPD"/>
    <property type="match status" value="1"/>
</dbReference>
<evidence type="ECO:0000259" key="3">
    <source>
        <dbReference type="PROSITE" id="PS51704"/>
    </source>
</evidence>
<accession>A0A8T4IVZ0</accession>
<sequence length="295" mass="32138">MLMRPAVAATTGALLGMSALILSASPSHAAPQRADKTEPPTTVAHRGASGHAPENTLAAVDKARKLGISWVENDVQRTKDGKLVVMHDTTLDRTTNAEKVFPDRSPWNVSDFTAKEIAKLDAGSWFSESYQNQKVPTLDQYLDRVTRNGQKLLMELKAPELYPGIEAQVLKELTKKGWLDGRHLKSKLVVQSFNADSVKKIHGLKPALKTGFLGNPPKNELKTYAGFADQINPKYTTVSKEYVDAIHSVKGPHGKPLETYAWTVNDAATARKVADAGVDGIISNYPDVVRQETGG</sequence>
<name>A0A8T4IVZ0_9ACTN</name>
<dbReference type="GO" id="GO:0006629">
    <property type="term" value="P:lipid metabolic process"/>
    <property type="evidence" value="ECO:0007669"/>
    <property type="project" value="InterPro"/>
</dbReference>
<dbReference type="Gene3D" id="3.20.20.190">
    <property type="entry name" value="Phosphatidylinositol (PI) phosphodiesterase"/>
    <property type="match status" value="1"/>
</dbReference>
<organism evidence="4 5">
    <name type="scientific">Streptomyces daliensis</name>
    <dbReference type="NCBI Taxonomy" id="299421"/>
    <lineage>
        <taxon>Bacteria</taxon>
        <taxon>Bacillati</taxon>
        <taxon>Actinomycetota</taxon>
        <taxon>Actinomycetes</taxon>
        <taxon>Kitasatosporales</taxon>
        <taxon>Streptomycetaceae</taxon>
        <taxon>Streptomyces</taxon>
    </lineage>
</organism>
<dbReference type="PROSITE" id="PS51704">
    <property type="entry name" value="GP_PDE"/>
    <property type="match status" value="1"/>
</dbReference>
<reference evidence="4" key="1">
    <citation type="submission" date="2021-04" db="EMBL/GenBank/DDBJ databases">
        <title>Sequencing of actinobacteria type strains.</title>
        <authorList>
            <person name="Nguyen G.-S."/>
            <person name="Wentzel A."/>
        </authorList>
    </citation>
    <scope>NUCLEOTIDE SEQUENCE</scope>
    <source>
        <strain evidence="4">DSM 42095</strain>
    </source>
</reference>
<evidence type="ECO:0000256" key="1">
    <source>
        <dbReference type="SAM" id="MobiDB-lite"/>
    </source>
</evidence>
<evidence type="ECO:0000256" key="2">
    <source>
        <dbReference type="SAM" id="SignalP"/>
    </source>
</evidence>
<feature type="chain" id="PRO_5035720062" evidence="2">
    <location>
        <begin position="30"/>
        <end position="295"/>
    </location>
</feature>
<feature type="region of interest" description="Disordered" evidence="1">
    <location>
        <begin position="26"/>
        <end position="52"/>
    </location>
</feature>
<dbReference type="SUPFAM" id="SSF51695">
    <property type="entry name" value="PLC-like phosphodiesterases"/>
    <property type="match status" value="1"/>
</dbReference>
<keyword evidence="5" id="KW-1185">Reference proteome</keyword>
<evidence type="ECO:0000313" key="4">
    <source>
        <dbReference type="EMBL" id="MBR7675875.1"/>
    </source>
</evidence>
<evidence type="ECO:0000313" key="5">
    <source>
        <dbReference type="Proteomes" id="UP000675554"/>
    </source>
</evidence>
<protein>
    <submittedName>
        <fullName evidence="4">Glycerophosphodiester phosphodiesterase</fullName>
    </submittedName>
</protein>
<feature type="domain" description="GP-PDE" evidence="3">
    <location>
        <begin position="40"/>
        <end position="293"/>
    </location>
</feature>
<dbReference type="GO" id="GO:0008081">
    <property type="term" value="F:phosphoric diester hydrolase activity"/>
    <property type="evidence" value="ECO:0007669"/>
    <property type="project" value="InterPro"/>
</dbReference>
<keyword evidence="2" id="KW-0732">Signal</keyword>
<gene>
    <name evidence="4" type="ORF">KDA82_23235</name>
</gene>
<dbReference type="InterPro" id="IPR030395">
    <property type="entry name" value="GP_PDE_dom"/>
</dbReference>
<dbReference type="PANTHER" id="PTHR46211:SF1">
    <property type="entry name" value="GLYCEROPHOSPHODIESTER PHOSPHODIESTERASE, CYTOPLASMIC"/>
    <property type="match status" value="1"/>
</dbReference>
<dbReference type="InterPro" id="IPR017946">
    <property type="entry name" value="PLC-like_Pdiesterase_TIM-brl"/>
</dbReference>
<comment type="caution">
    <text evidence="4">The sequence shown here is derived from an EMBL/GenBank/DDBJ whole genome shotgun (WGS) entry which is preliminary data.</text>
</comment>
<dbReference type="PANTHER" id="PTHR46211">
    <property type="entry name" value="GLYCEROPHOSPHORYL DIESTER PHOSPHODIESTERASE"/>
    <property type="match status" value="1"/>
</dbReference>
<proteinExistence type="predicted"/>